<dbReference type="SUPFAM" id="SSF47336">
    <property type="entry name" value="ACP-like"/>
    <property type="match status" value="1"/>
</dbReference>
<dbReference type="InterPro" id="IPR009081">
    <property type="entry name" value="PP-bd_ACP"/>
</dbReference>
<dbReference type="EMBL" id="CP089984">
    <property type="protein sequence ID" value="WXB18183.1"/>
    <property type="molecule type" value="Genomic_DNA"/>
</dbReference>
<keyword evidence="1" id="KW-0596">Phosphopantetheine</keyword>
<dbReference type="InterPro" id="IPR020806">
    <property type="entry name" value="PKS_PP-bd"/>
</dbReference>
<keyword evidence="6" id="KW-1185">Reference proteome</keyword>
<evidence type="ECO:0000256" key="1">
    <source>
        <dbReference type="ARBA" id="ARBA00022450"/>
    </source>
</evidence>
<evidence type="ECO:0000313" key="5">
    <source>
        <dbReference type="EMBL" id="WXB18183.1"/>
    </source>
</evidence>
<dbReference type="SMART" id="SM00823">
    <property type="entry name" value="PKS_PP"/>
    <property type="match status" value="1"/>
</dbReference>
<name>A0ABZ2M4X9_9BACT</name>
<dbReference type="InterPro" id="IPR036736">
    <property type="entry name" value="ACP-like_sf"/>
</dbReference>
<feature type="domain" description="Carrier" evidence="4">
    <location>
        <begin position="1"/>
        <end position="77"/>
    </location>
</feature>
<dbReference type="Gene3D" id="1.10.1200.10">
    <property type="entry name" value="ACP-like"/>
    <property type="match status" value="1"/>
</dbReference>
<evidence type="ECO:0000313" key="6">
    <source>
        <dbReference type="Proteomes" id="UP001370348"/>
    </source>
</evidence>
<feature type="compositionally biased region" description="Low complexity" evidence="3">
    <location>
        <begin position="86"/>
        <end position="97"/>
    </location>
</feature>
<proteinExistence type="predicted"/>
<gene>
    <name evidence="5" type="ORF">LZC94_13085</name>
</gene>
<feature type="region of interest" description="Disordered" evidence="3">
    <location>
        <begin position="76"/>
        <end position="97"/>
    </location>
</feature>
<protein>
    <submittedName>
        <fullName evidence="5">Acyl carrier protein</fullName>
    </submittedName>
</protein>
<dbReference type="Pfam" id="PF00550">
    <property type="entry name" value="PP-binding"/>
    <property type="match status" value="1"/>
</dbReference>
<dbReference type="PROSITE" id="PS50075">
    <property type="entry name" value="CARRIER"/>
    <property type="match status" value="1"/>
</dbReference>
<reference evidence="5 6" key="1">
    <citation type="submission" date="2021-12" db="EMBL/GenBank/DDBJ databases">
        <title>Discovery of the Pendulisporaceae a myxobacterial family with distinct sporulation behavior and unique specialized metabolism.</title>
        <authorList>
            <person name="Garcia R."/>
            <person name="Popoff A."/>
            <person name="Bader C.D."/>
            <person name="Loehr J."/>
            <person name="Walesch S."/>
            <person name="Walt C."/>
            <person name="Boldt J."/>
            <person name="Bunk B."/>
            <person name="Haeckl F.J.F.P.J."/>
            <person name="Gunesch A.P."/>
            <person name="Birkelbach J."/>
            <person name="Nuebel U."/>
            <person name="Pietschmann T."/>
            <person name="Bach T."/>
            <person name="Mueller R."/>
        </authorList>
    </citation>
    <scope>NUCLEOTIDE SEQUENCE [LARGE SCALE GENOMIC DNA]</scope>
    <source>
        <strain evidence="5 6">MSr11954</strain>
    </source>
</reference>
<accession>A0ABZ2M4X9</accession>
<keyword evidence="2" id="KW-0597">Phosphoprotein</keyword>
<evidence type="ECO:0000256" key="2">
    <source>
        <dbReference type="ARBA" id="ARBA00022553"/>
    </source>
</evidence>
<sequence>MPRELPTVVREAFAHSLALAAGDLSPDDDFFARGGTSLTAALMLTDLENELKIEIPVTALIENPTPSRLASKLRAMMAPRPGGGHSPTSSPSSASDR</sequence>
<organism evidence="5 6">
    <name type="scientific">Pendulispora albinea</name>
    <dbReference type="NCBI Taxonomy" id="2741071"/>
    <lineage>
        <taxon>Bacteria</taxon>
        <taxon>Pseudomonadati</taxon>
        <taxon>Myxococcota</taxon>
        <taxon>Myxococcia</taxon>
        <taxon>Myxococcales</taxon>
        <taxon>Sorangiineae</taxon>
        <taxon>Pendulisporaceae</taxon>
        <taxon>Pendulispora</taxon>
    </lineage>
</organism>
<dbReference type="RefSeq" id="WP_394827825.1">
    <property type="nucleotide sequence ID" value="NZ_CP089984.1"/>
</dbReference>
<dbReference type="Proteomes" id="UP001370348">
    <property type="component" value="Chromosome"/>
</dbReference>
<evidence type="ECO:0000259" key="4">
    <source>
        <dbReference type="PROSITE" id="PS50075"/>
    </source>
</evidence>
<evidence type="ECO:0000256" key="3">
    <source>
        <dbReference type="SAM" id="MobiDB-lite"/>
    </source>
</evidence>